<dbReference type="RefSeq" id="WP_351081952.1">
    <property type="nucleotide sequence ID" value="NZ_JBEOZG010000014.1"/>
</dbReference>
<dbReference type="Proteomes" id="UP001602058">
    <property type="component" value="Unassembled WGS sequence"/>
</dbReference>
<sequence length="72" mass="7834">MTTITGARPRHLEATPAARWEYGSLSANGHHGALVFEDLGAERGVVTHHTWYGRVAISPTDPAITRKREGTP</sequence>
<reference evidence="1 2" key="1">
    <citation type="submission" date="2024-10" db="EMBL/GenBank/DDBJ databases">
        <title>The Natural Products Discovery Center: Release of the First 8490 Sequenced Strains for Exploring Actinobacteria Biosynthetic Diversity.</title>
        <authorList>
            <person name="Kalkreuter E."/>
            <person name="Kautsar S.A."/>
            <person name="Yang D."/>
            <person name="Bader C.D."/>
            <person name="Teijaro C.N."/>
            <person name="Fluegel L."/>
            <person name="Davis C.M."/>
            <person name="Simpson J.R."/>
            <person name="Lauterbach L."/>
            <person name="Steele A.D."/>
            <person name="Gui C."/>
            <person name="Meng S."/>
            <person name="Li G."/>
            <person name="Viehrig K."/>
            <person name="Ye F."/>
            <person name="Su P."/>
            <person name="Kiefer A.F."/>
            <person name="Nichols A."/>
            <person name="Cepeda A.J."/>
            <person name="Yan W."/>
            <person name="Fan B."/>
            <person name="Jiang Y."/>
            <person name="Adhikari A."/>
            <person name="Zheng C.-J."/>
            <person name="Schuster L."/>
            <person name="Cowan T.M."/>
            <person name="Smanski M.J."/>
            <person name="Chevrette M.G."/>
            <person name="De Carvalho L.P.S."/>
            <person name="Shen B."/>
        </authorList>
    </citation>
    <scope>NUCLEOTIDE SEQUENCE [LARGE SCALE GENOMIC DNA]</scope>
    <source>
        <strain evidence="1 2">NPDC001390</strain>
    </source>
</reference>
<dbReference type="EMBL" id="JBIAWJ010000007">
    <property type="protein sequence ID" value="MFF4523042.1"/>
    <property type="molecule type" value="Genomic_DNA"/>
</dbReference>
<comment type="caution">
    <text evidence="1">The sequence shown here is derived from an EMBL/GenBank/DDBJ whole genome shotgun (WGS) entry which is preliminary data.</text>
</comment>
<name>A0ABW6UHZ3_9ACTN</name>
<proteinExistence type="predicted"/>
<keyword evidence="2" id="KW-1185">Reference proteome</keyword>
<accession>A0ABW6UHZ3</accession>
<protein>
    <submittedName>
        <fullName evidence="1">Uncharacterized protein</fullName>
    </submittedName>
</protein>
<gene>
    <name evidence="1" type="ORF">ACFY1D_16695</name>
</gene>
<organism evidence="1 2">
    <name type="scientific">Streptomyces bluensis</name>
    <dbReference type="NCBI Taxonomy" id="33897"/>
    <lineage>
        <taxon>Bacteria</taxon>
        <taxon>Bacillati</taxon>
        <taxon>Actinomycetota</taxon>
        <taxon>Actinomycetes</taxon>
        <taxon>Kitasatosporales</taxon>
        <taxon>Streptomycetaceae</taxon>
        <taxon>Streptomyces</taxon>
    </lineage>
</organism>
<evidence type="ECO:0000313" key="2">
    <source>
        <dbReference type="Proteomes" id="UP001602058"/>
    </source>
</evidence>
<evidence type="ECO:0000313" key="1">
    <source>
        <dbReference type="EMBL" id="MFF4523042.1"/>
    </source>
</evidence>